<feature type="transmembrane region" description="Helical" evidence="7">
    <location>
        <begin position="39"/>
        <end position="56"/>
    </location>
</feature>
<dbReference type="SUPFAM" id="SSF103473">
    <property type="entry name" value="MFS general substrate transporter"/>
    <property type="match status" value="1"/>
</dbReference>
<name>A0A846WPK2_9ACTN</name>
<feature type="transmembrane region" description="Helical" evidence="7">
    <location>
        <begin position="126"/>
        <end position="146"/>
    </location>
</feature>
<feature type="transmembrane region" description="Helical" evidence="7">
    <location>
        <begin position="93"/>
        <end position="114"/>
    </location>
</feature>
<feature type="transmembrane region" description="Helical" evidence="7">
    <location>
        <begin position="458"/>
        <end position="478"/>
    </location>
</feature>
<feature type="transmembrane region" description="Helical" evidence="7">
    <location>
        <begin position="68"/>
        <end position="87"/>
    </location>
</feature>
<feature type="transmembrane region" description="Helical" evidence="7">
    <location>
        <begin position="346"/>
        <end position="371"/>
    </location>
</feature>
<dbReference type="PROSITE" id="PS50850">
    <property type="entry name" value="MFS"/>
    <property type="match status" value="1"/>
</dbReference>
<feature type="transmembrane region" description="Helical" evidence="7">
    <location>
        <begin position="214"/>
        <end position="234"/>
    </location>
</feature>
<feature type="transmembrane region" description="Helical" evidence="7">
    <location>
        <begin position="292"/>
        <end position="313"/>
    </location>
</feature>
<sequence>MALTALCLPMLIVSMDVSVLFFAVPFIAADLNPSPAQQLWIFDVYGFVLAGLLLTMGSLADRFGHRRVLMWGAVGFSGASLLAAFSSTPEMLIIARAVLAVAGATLMPSTLALIRHVFDDDAARAKAVATWNAVLAGGVALGPIISGVLLEHFWWGSVFLINIPVMVALLIAAPLLLPGHTAVPGRRIDVLSALMAFGTILPVIYAIKEIAADGWSPGRLAIGVVGVVLGVAFVRRQRRLGDPMLDLALLGERRFAASIWTNLICMFALLGNSIMVTQYLQSVLGFSPLRAALWSVVPSLFVAVAAPTAAVAAGRFGRPAVMVGGLVVAACGFALLAALIGQDSLLVVLVASTLLAGGIVATTSVIADHVVGIAPADRAGATSGLLETSSELGGALGIALLGSVLNAVYRVSYPAGVGPVEAGRSLAGASAVAHREPAEMAAQILDAARGAFVDGMAVVAWVGAGILGVTAVLIVWAARTPSVDRLPMVSEGVTDRVRSHLRAERGGDQ</sequence>
<feature type="transmembrane region" description="Helical" evidence="7">
    <location>
        <begin position="320"/>
        <end position="340"/>
    </location>
</feature>
<evidence type="ECO:0000256" key="2">
    <source>
        <dbReference type="ARBA" id="ARBA00022448"/>
    </source>
</evidence>
<dbReference type="GO" id="GO:0005886">
    <property type="term" value="C:plasma membrane"/>
    <property type="evidence" value="ECO:0007669"/>
    <property type="project" value="UniProtKB-SubCell"/>
</dbReference>
<organism evidence="9 10">
    <name type="scientific">Gordonia polyisoprenivorans</name>
    <dbReference type="NCBI Taxonomy" id="84595"/>
    <lineage>
        <taxon>Bacteria</taxon>
        <taxon>Bacillati</taxon>
        <taxon>Actinomycetota</taxon>
        <taxon>Actinomycetes</taxon>
        <taxon>Mycobacteriales</taxon>
        <taxon>Gordoniaceae</taxon>
        <taxon>Gordonia</taxon>
    </lineage>
</organism>
<dbReference type="InterPro" id="IPR036259">
    <property type="entry name" value="MFS_trans_sf"/>
</dbReference>
<accession>A0A846WPK2</accession>
<protein>
    <submittedName>
        <fullName evidence="9">MFS transporter</fullName>
    </submittedName>
</protein>
<feature type="transmembrane region" description="Helical" evidence="7">
    <location>
        <begin position="152"/>
        <end position="176"/>
    </location>
</feature>
<dbReference type="AlphaFoldDB" id="A0A846WPK2"/>
<evidence type="ECO:0000256" key="7">
    <source>
        <dbReference type="SAM" id="Phobius"/>
    </source>
</evidence>
<keyword evidence="5 7" id="KW-1133">Transmembrane helix</keyword>
<evidence type="ECO:0000256" key="4">
    <source>
        <dbReference type="ARBA" id="ARBA00022692"/>
    </source>
</evidence>
<comment type="subcellular location">
    <subcellularLocation>
        <location evidence="1">Cell membrane</location>
        <topology evidence="1">Multi-pass membrane protein</topology>
    </subcellularLocation>
</comment>
<feature type="transmembrane region" description="Helical" evidence="7">
    <location>
        <begin position="255"/>
        <end position="280"/>
    </location>
</feature>
<dbReference type="CDD" id="cd17321">
    <property type="entry name" value="MFS_MMR_MDR_like"/>
    <property type="match status" value="1"/>
</dbReference>
<comment type="caution">
    <text evidence="9">The sequence shown here is derived from an EMBL/GenBank/DDBJ whole genome shotgun (WGS) entry which is preliminary data.</text>
</comment>
<dbReference type="Pfam" id="PF07690">
    <property type="entry name" value="MFS_1"/>
    <property type="match status" value="1"/>
</dbReference>
<dbReference type="PANTHER" id="PTHR42718">
    <property type="entry name" value="MAJOR FACILITATOR SUPERFAMILY MULTIDRUG TRANSPORTER MFSC"/>
    <property type="match status" value="1"/>
</dbReference>
<reference evidence="9 10" key="1">
    <citation type="submission" date="2020-04" db="EMBL/GenBank/DDBJ databases">
        <title>MicrobeNet Type strains.</title>
        <authorList>
            <person name="Nicholson A.C."/>
        </authorList>
    </citation>
    <scope>NUCLEOTIDE SEQUENCE [LARGE SCALE GENOMIC DNA]</scope>
    <source>
        <strain evidence="9 10">ATCC BAA-14</strain>
    </source>
</reference>
<dbReference type="EMBL" id="JAAXPC010000010">
    <property type="protein sequence ID" value="NKY03369.1"/>
    <property type="molecule type" value="Genomic_DNA"/>
</dbReference>
<dbReference type="Gene3D" id="1.20.1250.20">
    <property type="entry name" value="MFS general substrate transporter like domains"/>
    <property type="match status" value="1"/>
</dbReference>
<evidence type="ECO:0000259" key="8">
    <source>
        <dbReference type="PROSITE" id="PS50850"/>
    </source>
</evidence>
<keyword evidence="2" id="KW-0813">Transport</keyword>
<keyword evidence="3" id="KW-1003">Cell membrane</keyword>
<feature type="domain" description="Major facilitator superfamily (MFS) profile" evidence="8">
    <location>
        <begin position="2"/>
        <end position="480"/>
    </location>
</feature>
<dbReference type="Gene3D" id="1.20.1720.10">
    <property type="entry name" value="Multidrug resistance protein D"/>
    <property type="match status" value="1"/>
</dbReference>
<dbReference type="InterPro" id="IPR011701">
    <property type="entry name" value="MFS"/>
</dbReference>
<keyword evidence="6 7" id="KW-0472">Membrane</keyword>
<evidence type="ECO:0000313" key="9">
    <source>
        <dbReference type="EMBL" id="NKY03369.1"/>
    </source>
</evidence>
<keyword evidence="4 7" id="KW-0812">Transmembrane</keyword>
<evidence type="ECO:0000256" key="6">
    <source>
        <dbReference type="ARBA" id="ARBA00023136"/>
    </source>
</evidence>
<dbReference type="Proteomes" id="UP000563898">
    <property type="component" value="Unassembled WGS sequence"/>
</dbReference>
<feature type="transmembrane region" description="Helical" evidence="7">
    <location>
        <begin position="188"/>
        <end position="208"/>
    </location>
</feature>
<gene>
    <name evidence="9" type="ORF">HGA05_17505</name>
</gene>
<dbReference type="InterPro" id="IPR020846">
    <property type="entry name" value="MFS_dom"/>
</dbReference>
<evidence type="ECO:0000313" key="10">
    <source>
        <dbReference type="Proteomes" id="UP000563898"/>
    </source>
</evidence>
<proteinExistence type="predicted"/>
<dbReference type="PANTHER" id="PTHR42718:SF47">
    <property type="entry name" value="METHYL VIOLOGEN RESISTANCE PROTEIN SMVA"/>
    <property type="match status" value="1"/>
</dbReference>
<evidence type="ECO:0000256" key="3">
    <source>
        <dbReference type="ARBA" id="ARBA00022475"/>
    </source>
</evidence>
<dbReference type="GO" id="GO:0022857">
    <property type="term" value="F:transmembrane transporter activity"/>
    <property type="evidence" value="ECO:0007669"/>
    <property type="project" value="InterPro"/>
</dbReference>
<evidence type="ECO:0000256" key="5">
    <source>
        <dbReference type="ARBA" id="ARBA00022989"/>
    </source>
</evidence>
<evidence type="ECO:0000256" key="1">
    <source>
        <dbReference type="ARBA" id="ARBA00004651"/>
    </source>
</evidence>